<evidence type="ECO:0000259" key="15">
    <source>
        <dbReference type="PROSITE" id="PS50026"/>
    </source>
</evidence>
<evidence type="ECO:0000256" key="10">
    <source>
        <dbReference type="ARBA" id="ARBA00023157"/>
    </source>
</evidence>
<dbReference type="CDD" id="cd00054">
    <property type="entry name" value="EGF_CA"/>
    <property type="match status" value="1"/>
</dbReference>
<keyword evidence="3 12" id="KW-0245">EGF-like domain</keyword>
<feature type="domain" description="EGF-like" evidence="15">
    <location>
        <begin position="309"/>
        <end position="345"/>
    </location>
</feature>
<keyword evidence="5 14" id="KW-0732">Signal</keyword>
<evidence type="ECO:0000256" key="11">
    <source>
        <dbReference type="ARBA" id="ARBA00023180"/>
    </source>
</evidence>
<dbReference type="InterPro" id="IPR036056">
    <property type="entry name" value="Fibrinogen-like_C"/>
</dbReference>
<keyword evidence="13" id="KW-0768">Sushi</keyword>
<accession>A0ABD3TKM9</accession>
<keyword evidence="7" id="KW-0106">Calcium</keyword>
<evidence type="ECO:0000256" key="8">
    <source>
        <dbReference type="ARBA" id="ARBA00022989"/>
    </source>
</evidence>
<feature type="domain" description="Sushi" evidence="16">
    <location>
        <begin position="252"/>
        <end position="309"/>
    </location>
</feature>
<dbReference type="Pfam" id="PF00084">
    <property type="entry name" value="Sushi"/>
    <property type="match status" value="1"/>
</dbReference>
<comment type="subcellular location">
    <subcellularLocation>
        <location evidence="1">Cell membrane</location>
        <topology evidence="1">Single-pass type I membrane protein</topology>
    </subcellularLocation>
</comment>
<feature type="signal peptide" evidence="14">
    <location>
        <begin position="1"/>
        <end position="20"/>
    </location>
</feature>
<evidence type="ECO:0000256" key="3">
    <source>
        <dbReference type="ARBA" id="ARBA00022536"/>
    </source>
</evidence>
<evidence type="ECO:0008006" key="19">
    <source>
        <dbReference type="Google" id="ProtNLM"/>
    </source>
</evidence>
<evidence type="ECO:0000313" key="17">
    <source>
        <dbReference type="EMBL" id="KAL3837327.1"/>
    </source>
</evidence>
<evidence type="ECO:0000256" key="4">
    <source>
        <dbReference type="ARBA" id="ARBA00022692"/>
    </source>
</evidence>
<evidence type="ECO:0000256" key="6">
    <source>
        <dbReference type="ARBA" id="ARBA00022737"/>
    </source>
</evidence>
<evidence type="ECO:0000256" key="13">
    <source>
        <dbReference type="PROSITE-ProRule" id="PRU00302"/>
    </source>
</evidence>
<reference evidence="17 18" key="1">
    <citation type="submission" date="2024-11" db="EMBL/GenBank/DDBJ databases">
        <title>Chromosome-level genome assembly of the freshwater bivalve Anodonta woodiana.</title>
        <authorList>
            <person name="Chen X."/>
        </authorList>
    </citation>
    <scope>NUCLEOTIDE SEQUENCE [LARGE SCALE GENOMIC DNA]</scope>
    <source>
        <strain evidence="17">MN2024</strain>
        <tissue evidence="17">Gills</tissue>
    </source>
</reference>
<dbReference type="InterPro" id="IPR001881">
    <property type="entry name" value="EGF-like_Ca-bd_dom"/>
</dbReference>
<dbReference type="SUPFAM" id="SSF57535">
    <property type="entry name" value="Complement control module/SCR domain"/>
    <property type="match status" value="1"/>
</dbReference>
<evidence type="ECO:0000259" key="16">
    <source>
        <dbReference type="PROSITE" id="PS50923"/>
    </source>
</evidence>
<dbReference type="EMBL" id="JBJQND010000018">
    <property type="protein sequence ID" value="KAL3837327.1"/>
    <property type="molecule type" value="Genomic_DNA"/>
</dbReference>
<evidence type="ECO:0000256" key="5">
    <source>
        <dbReference type="ARBA" id="ARBA00022729"/>
    </source>
</evidence>
<dbReference type="PROSITE" id="PS50026">
    <property type="entry name" value="EGF_3"/>
    <property type="match status" value="1"/>
</dbReference>
<evidence type="ECO:0000256" key="1">
    <source>
        <dbReference type="ARBA" id="ARBA00004251"/>
    </source>
</evidence>
<dbReference type="GO" id="GO:0007154">
    <property type="term" value="P:cell communication"/>
    <property type="evidence" value="ECO:0007669"/>
    <property type="project" value="UniProtKB-ARBA"/>
</dbReference>
<evidence type="ECO:0000256" key="14">
    <source>
        <dbReference type="SAM" id="SignalP"/>
    </source>
</evidence>
<dbReference type="FunFam" id="2.10.25.10:FF:000391">
    <property type="entry name" value="Weary, isoform C"/>
    <property type="match status" value="1"/>
</dbReference>
<dbReference type="Gene3D" id="3.90.215.10">
    <property type="entry name" value="Gamma Fibrinogen, chain A, domain 1"/>
    <property type="match status" value="1"/>
</dbReference>
<organism evidence="17 18">
    <name type="scientific">Sinanodonta woodiana</name>
    <name type="common">Chinese pond mussel</name>
    <name type="synonym">Anodonta woodiana</name>
    <dbReference type="NCBI Taxonomy" id="1069815"/>
    <lineage>
        <taxon>Eukaryota</taxon>
        <taxon>Metazoa</taxon>
        <taxon>Spiralia</taxon>
        <taxon>Lophotrochozoa</taxon>
        <taxon>Mollusca</taxon>
        <taxon>Bivalvia</taxon>
        <taxon>Autobranchia</taxon>
        <taxon>Heteroconchia</taxon>
        <taxon>Palaeoheterodonta</taxon>
        <taxon>Unionida</taxon>
        <taxon>Unionoidea</taxon>
        <taxon>Unionidae</taxon>
        <taxon>Unioninae</taxon>
        <taxon>Sinanodonta</taxon>
    </lineage>
</organism>
<comment type="caution">
    <text evidence="17">The sequence shown here is derived from an EMBL/GenBank/DDBJ whole genome shotgun (WGS) entry which is preliminary data.</text>
</comment>
<dbReference type="InterPro" id="IPR000742">
    <property type="entry name" value="EGF"/>
</dbReference>
<gene>
    <name evidence="17" type="ORF">ACJMK2_022692</name>
</gene>
<dbReference type="PROSITE" id="PS00022">
    <property type="entry name" value="EGF_1"/>
    <property type="match status" value="1"/>
</dbReference>
<evidence type="ECO:0000256" key="2">
    <source>
        <dbReference type="ARBA" id="ARBA00022475"/>
    </source>
</evidence>
<dbReference type="Proteomes" id="UP001634394">
    <property type="component" value="Unassembled WGS sequence"/>
</dbReference>
<keyword evidence="18" id="KW-1185">Reference proteome</keyword>
<feature type="disulfide bond" evidence="12">
    <location>
        <begin position="335"/>
        <end position="344"/>
    </location>
</feature>
<keyword evidence="8" id="KW-1133">Transmembrane helix</keyword>
<dbReference type="CDD" id="cd00033">
    <property type="entry name" value="CCP"/>
    <property type="match status" value="1"/>
</dbReference>
<name>A0ABD3TKM9_SINWO</name>
<sequence length="365" mass="40369">MIAIRIGFVLMLSVFPVNHGQNIQHSCEDIYKHNIHSQSGVYTIYNRINQPYQVYCEFHQAYGYTFVAANTNVAVNIDDLHTSSDHVLVRFLRNNHVQTQTKVEQISIFKSRYQLSLQYSKNNGYATPLNANLGPYLYLGFLPTSEASRTGGTQGYRANGVDYTFSNCDGMPNSYLAFVFNPNNRPHNDYHRTCCNTPLMHQIVDTSIPATYNIPENFYSYFEMHMGGCGGYGVPEEFVNTRAAALGMRFDVTCTAPAPVPNATQTLGGTTFGSVIRYTCNSGTLLSGNLERRCVETGQYTGLPPVCGNADPCASNPCANGGSCFGLENTFVCECSSNFQGARCEIGKILVAFTNNRDNKRFCLG</sequence>
<evidence type="ECO:0000256" key="9">
    <source>
        <dbReference type="ARBA" id="ARBA00023136"/>
    </source>
</evidence>
<protein>
    <recommendedName>
        <fullName evidence="19">EGF-like domain-containing protein</fullName>
    </recommendedName>
</protein>
<feature type="chain" id="PRO_5044824485" description="EGF-like domain-containing protein" evidence="14">
    <location>
        <begin position="21"/>
        <end position="365"/>
    </location>
</feature>
<evidence type="ECO:0000256" key="7">
    <source>
        <dbReference type="ARBA" id="ARBA00022837"/>
    </source>
</evidence>
<dbReference type="SMART" id="SM00032">
    <property type="entry name" value="CCP"/>
    <property type="match status" value="1"/>
</dbReference>
<dbReference type="GO" id="GO:0023052">
    <property type="term" value="P:signaling"/>
    <property type="evidence" value="ECO:0007669"/>
    <property type="project" value="UniProtKB-ARBA"/>
</dbReference>
<dbReference type="InterPro" id="IPR014716">
    <property type="entry name" value="Fibrinogen_a/b/g_C_1"/>
</dbReference>
<evidence type="ECO:0000313" key="18">
    <source>
        <dbReference type="Proteomes" id="UP001634394"/>
    </source>
</evidence>
<dbReference type="AlphaFoldDB" id="A0ABD3TKM9"/>
<keyword evidence="10 12" id="KW-1015">Disulfide bond</keyword>
<feature type="disulfide bond" evidence="13">
    <location>
        <begin position="280"/>
        <end position="307"/>
    </location>
</feature>
<dbReference type="Gene3D" id="2.10.70.10">
    <property type="entry name" value="Complement Module, domain 1"/>
    <property type="match status" value="1"/>
</dbReference>
<proteinExistence type="predicted"/>
<keyword evidence="4" id="KW-0812">Transmembrane</keyword>
<keyword evidence="6" id="KW-0677">Repeat</keyword>
<dbReference type="InterPro" id="IPR035976">
    <property type="entry name" value="Sushi/SCR/CCP_sf"/>
</dbReference>
<keyword evidence="11" id="KW-0325">Glycoprotein</keyword>
<keyword evidence="9" id="KW-0472">Membrane</keyword>
<keyword evidence="2" id="KW-1003">Cell membrane</keyword>
<dbReference type="SMART" id="SM00179">
    <property type="entry name" value="EGF_CA"/>
    <property type="match status" value="1"/>
</dbReference>
<dbReference type="SUPFAM" id="SSF56496">
    <property type="entry name" value="Fibrinogen C-terminal domain-like"/>
    <property type="match status" value="1"/>
</dbReference>
<dbReference type="InterPro" id="IPR000436">
    <property type="entry name" value="Sushi_SCR_CCP_dom"/>
</dbReference>
<evidence type="ECO:0000256" key="12">
    <source>
        <dbReference type="PROSITE-ProRule" id="PRU00076"/>
    </source>
</evidence>
<dbReference type="Pfam" id="PF00008">
    <property type="entry name" value="EGF"/>
    <property type="match status" value="1"/>
</dbReference>
<dbReference type="PROSITE" id="PS50923">
    <property type="entry name" value="SUSHI"/>
    <property type="match status" value="1"/>
</dbReference>
<dbReference type="SUPFAM" id="SSF57196">
    <property type="entry name" value="EGF/Laminin"/>
    <property type="match status" value="1"/>
</dbReference>
<dbReference type="SMART" id="SM00181">
    <property type="entry name" value="EGF"/>
    <property type="match status" value="1"/>
</dbReference>
<comment type="caution">
    <text evidence="12">Lacks conserved residue(s) required for the propagation of feature annotation.</text>
</comment>
<dbReference type="GO" id="GO:0005886">
    <property type="term" value="C:plasma membrane"/>
    <property type="evidence" value="ECO:0007669"/>
    <property type="project" value="UniProtKB-SubCell"/>
</dbReference>
<dbReference type="Gene3D" id="2.10.25.10">
    <property type="entry name" value="Laminin"/>
    <property type="match status" value="1"/>
</dbReference>